<keyword evidence="6 8" id="KW-0472">Membrane</keyword>
<evidence type="ECO:0000256" key="4">
    <source>
        <dbReference type="ARBA" id="ARBA00022970"/>
    </source>
</evidence>
<feature type="region of interest" description="Disordered" evidence="7">
    <location>
        <begin position="1"/>
        <end position="40"/>
    </location>
</feature>
<reference evidence="10 11" key="1">
    <citation type="journal article" date="2024" name="Nat. Commun.">
        <title>Phylogenomics reveals the evolutionary origins of lichenization in chlorophyte algae.</title>
        <authorList>
            <person name="Puginier C."/>
            <person name="Libourel C."/>
            <person name="Otte J."/>
            <person name="Skaloud P."/>
            <person name="Haon M."/>
            <person name="Grisel S."/>
            <person name="Petersen M."/>
            <person name="Berrin J.G."/>
            <person name="Delaux P.M."/>
            <person name="Dal Grande F."/>
            <person name="Keller J."/>
        </authorList>
    </citation>
    <scope>NUCLEOTIDE SEQUENCE [LARGE SCALE GENOMIC DNA]</scope>
    <source>
        <strain evidence="10 11">SAG 2523</strain>
    </source>
</reference>
<keyword evidence="11" id="KW-1185">Reference proteome</keyword>
<dbReference type="Gene3D" id="3.40.630.10">
    <property type="entry name" value="Zn peptidases"/>
    <property type="match status" value="1"/>
</dbReference>
<evidence type="ECO:0000256" key="5">
    <source>
        <dbReference type="ARBA" id="ARBA00022989"/>
    </source>
</evidence>
<name>A0AAW1T676_9CHLO</name>
<protein>
    <recommendedName>
        <fullName evidence="9">Amino acid transporter transmembrane domain-containing protein</fullName>
    </recommendedName>
</protein>
<keyword evidence="4" id="KW-0029">Amino-acid transport</keyword>
<dbReference type="SUPFAM" id="SSF53187">
    <property type="entry name" value="Zn-dependent exopeptidases"/>
    <property type="match status" value="1"/>
</dbReference>
<evidence type="ECO:0000313" key="11">
    <source>
        <dbReference type="Proteomes" id="UP001485043"/>
    </source>
</evidence>
<evidence type="ECO:0000256" key="1">
    <source>
        <dbReference type="ARBA" id="ARBA00004370"/>
    </source>
</evidence>
<evidence type="ECO:0000313" key="10">
    <source>
        <dbReference type="EMBL" id="KAK9865226.1"/>
    </source>
</evidence>
<feature type="transmembrane region" description="Helical" evidence="8">
    <location>
        <begin position="120"/>
        <end position="141"/>
    </location>
</feature>
<sequence>MGRDESKRDEVDVLSSQTGFFESPEESTENASSANSQHDKELPVTAAQNGNWWSMAASIYLGTMGVAALNWPHAMASLTWVGGVITNVLAFFISFYTLYEMLEMHEMKGRRCNRYRELGRLAFGGIFEAWAAFGAFVYSYGTHAVVLECQAQIPSPSFRPALAGSIIGYLAAGFNMFSLAFAGYWAFGQSATEVIFLGTIPGPQWMLALADLLVVVSLLGDFAQLVGAVAAVPNAFIIPYGRDRNCCNIGKGGPVVGLTTDIDALPIQEQTGLPFASKGSKEEVILDEKLVGGLLRQLCLLGYRASEDQLRQGKDDVHMQGLISELCAIKKEIDYEQGYPRCPSDESNSSSKAVRTVISRQHEITSPHVRLFADCPELQAAVDADCSLVNAEAMENQQRQFQAQQQHCEAEAASLHQQAASVQCVSPQHAAASVHDLLEAAEHSQSTIGQILQPWATCVPDRFDFECILGEL</sequence>
<feature type="compositionally biased region" description="Basic and acidic residues" evidence="7">
    <location>
        <begin position="1"/>
        <end position="11"/>
    </location>
</feature>
<keyword evidence="5 8" id="KW-1133">Transmembrane helix</keyword>
<dbReference type="Proteomes" id="UP001485043">
    <property type="component" value="Unassembled WGS sequence"/>
</dbReference>
<feature type="transmembrane region" description="Helical" evidence="8">
    <location>
        <begin position="52"/>
        <end position="71"/>
    </location>
</feature>
<evidence type="ECO:0000256" key="3">
    <source>
        <dbReference type="ARBA" id="ARBA00022692"/>
    </source>
</evidence>
<evidence type="ECO:0000256" key="6">
    <source>
        <dbReference type="ARBA" id="ARBA00023136"/>
    </source>
</evidence>
<evidence type="ECO:0000259" key="9">
    <source>
        <dbReference type="Pfam" id="PF01490"/>
    </source>
</evidence>
<dbReference type="AlphaFoldDB" id="A0AAW1T676"/>
<evidence type="ECO:0000256" key="2">
    <source>
        <dbReference type="ARBA" id="ARBA00022448"/>
    </source>
</evidence>
<evidence type="ECO:0000256" key="7">
    <source>
        <dbReference type="SAM" id="MobiDB-lite"/>
    </source>
</evidence>
<keyword evidence="2" id="KW-0813">Transport</keyword>
<feature type="transmembrane region" description="Helical" evidence="8">
    <location>
        <begin position="77"/>
        <end position="99"/>
    </location>
</feature>
<dbReference type="GO" id="GO:0006865">
    <property type="term" value="P:amino acid transport"/>
    <property type="evidence" value="ECO:0007669"/>
    <property type="project" value="UniProtKB-KW"/>
</dbReference>
<organism evidence="10 11">
    <name type="scientific">Apatococcus fuscideae</name>
    <dbReference type="NCBI Taxonomy" id="2026836"/>
    <lineage>
        <taxon>Eukaryota</taxon>
        <taxon>Viridiplantae</taxon>
        <taxon>Chlorophyta</taxon>
        <taxon>core chlorophytes</taxon>
        <taxon>Trebouxiophyceae</taxon>
        <taxon>Chlorellales</taxon>
        <taxon>Chlorellaceae</taxon>
        <taxon>Apatococcus</taxon>
    </lineage>
</organism>
<gene>
    <name evidence="10" type="ORF">WJX84_001110</name>
</gene>
<keyword evidence="3 8" id="KW-0812">Transmembrane</keyword>
<feature type="transmembrane region" description="Helical" evidence="8">
    <location>
        <begin position="161"/>
        <end position="187"/>
    </location>
</feature>
<proteinExistence type="predicted"/>
<comment type="subcellular location">
    <subcellularLocation>
        <location evidence="1">Membrane</location>
    </subcellularLocation>
</comment>
<accession>A0AAW1T676</accession>
<dbReference type="EMBL" id="JALJOV010000268">
    <property type="protein sequence ID" value="KAK9865226.1"/>
    <property type="molecule type" value="Genomic_DNA"/>
</dbReference>
<feature type="transmembrane region" description="Helical" evidence="8">
    <location>
        <begin position="194"/>
        <end position="216"/>
    </location>
</feature>
<dbReference type="Pfam" id="PF01490">
    <property type="entry name" value="Aa_trans"/>
    <property type="match status" value="1"/>
</dbReference>
<dbReference type="GO" id="GO:0016020">
    <property type="term" value="C:membrane"/>
    <property type="evidence" value="ECO:0007669"/>
    <property type="project" value="UniProtKB-SubCell"/>
</dbReference>
<evidence type="ECO:0000256" key="8">
    <source>
        <dbReference type="SAM" id="Phobius"/>
    </source>
</evidence>
<feature type="domain" description="Amino acid transporter transmembrane" evidence="9">
    <location>
        <begin position="129"/>
        <end position="221"/>
    </location>
</feature>
<dbReference type="PANTHER" id="PTHR48017">
    <property type="entry name" value="OS05G0424000 PROTEIN-RELATED"/>
    <property type="match status" value="1"/>
</dbReference>
<comment type="caution">
    <text evidence="10">The sequence shown here is derived from an EMBL/GenBank/DDBJ whole genome shotgun (WGS) entry which is preliminary data.</text>
</comment>
<dbReference type="InterPro" id="IPR013057">
    <property type="entry name" value="AA_transpt_TM"/>
</dbReference>